<keyword evidence="2" id="KW-1185">Reference proteome</keyword>
<gene>
    <name evidence="1" type="ORF">C5471_05000</name>
</gene>
<sequence>CRSEDKLCWEILPDYRGKTAYDTQTRAATEISEIGELPDTLTFKKPPTDFDKWNGKEWVVDKDLLKSHQIDEAKQQQAALLRQANETLSLLQDSVDLEVATDSEKAALLEWKKYRVLLTRVDVNQAPDVQWPPVPK</sequence>
<reference evidence="1 2" key="1">
    <citation type="submission" date="2018-02" db="EMBL/GenBank/DDBJ databases">
        <authorList>
            <person name="Machado R.A."/>
        </authorList>
    </citation>
    <scope>NUCLEOTIDE SEQUENCE [LARGE SCALE GENOMIC DNA]</scope>
    <source>
        <strain evidence="1 2">T327</strain>
    </source>
</reference>
<comment type="caution">
    <text evidence="1">The sequence shown here is derived from an EMBL/GenBank/DDBJ whole genome shotgun (WGS) entry which is preliminary data.</text>
</comment>
<dbReference type="RefSeq" id="WP_166295680.1">
    <property type="nucleotide sequence ID" value="NZ_CAWPIF010000008.1"/>
</dbReference>
<name>A0ABX0GEC9_9GAMM</name>
<proteinExistence type="predicted"/>
<dbReference type="InterPro" id="IPR051220">
    <property type="entry name" value="TFA_Chaperone"/>
</dbReference>
<protein>
    <submittedName>
        <fullName evidence="1">Phage tail protein</fullName>
    </submittedName>
</protein>
<evidence type="ECO:0000313" key="1">
    <source>
        <dbReference type="EMBL" id="NHB87106.1"/>
    </source>
</evidence>
<dbReference type="PANTHER" id="PTHR34413">
    <property type="entry name" value="PROPHAGE TAIL FIBER ASSEMBLY PROTEIN HOMOLOG TFAE-RELATED-RELATED"/>
    <property type="match status" value="1"/>
</dbReference>
<dbReference type="Pfam" id="PF02413">
    <property type="entry name" value="Caudo_TAP"/>
    <property type="match status" value="1"/>
</dbReference>
<feature type="non-terminal residue" evidence="1">
    <location>
        <position position="1"/>
    </location>
</feature>
<accession>A0ABX0GEC9</accession>
<dbReference type="EMBL" id="PUJU01000008">
    <property type="protein sequence ID" value="NHB87106.1"/>
    <property type="molecule type" value="Genomic_DNA"/>
</dbReference>
<evidence type="ECO:0000313" key="2">
    <source>
        <dbReference type="Proteomes" id="UP000697802"/>
    </source>
</evidence>
<organism evidence="1 2">
    <name type="scientific">Photorhabdus tasmaniensis</name>
    <dbReference type="NCBI Taxonomy" id="1004159"/>
    <lineage>
        <taxon>Bacteria</taxon>
        <taxon>Pseudomonadati</taxon>
        <taxon>Pseudomonadota</taxon>
        <taxon>Gammaproteobacteria</taxon>
        <taxon>Enterobacterales</taxon>
        <taxon>Morganellaceae</taxon>
        <taxon>Photorhabdus</taxon>
    </lineage>
</organism>
<dbReference type="Proteomes" id="UP000697802">
    <property type="component" value="Unassembled WGS sequence"/>
</dbReference>
<dbReference type="InterPro" id="IPR003458">
    <property type="entry name" value="Phage_T4_Gp38_tail_assem"/>
</dbReference>
<dbReference type="PANTHER" id="PTHR34413:SF2">
    <property type="entry name" value="PROPHAGE TAIL FIBER ASSEMBLY PROTEIN HOMOLOG TFAE-RELATED"/>
    <property type="match status" value="1"/>
</dbReference>